<keyword evidence="7" id="KW-1185">Reference proteome</keyword>
<evidence type="ECO:0000256" key="5">
    <source>
        <dbReference type="SAM" id="MobiDB-lite"/>
    </source>
</evidence>
<feature type="region of interest" description="Disordered" evidence="5">
    <location>
        <begin position="312"/>
        <end position="347"/>
    </location>
</feature>
<evidence type="ECO:0000256" key="1">
    <source>
        <dbReference type="ARBA" id="ARBA00004496"/>
    </source>
</evidence>
<gene>
    <name evidence="6" type="ORF">M407DRAFT_243429</name>
</gene>
<dbReference type="AlphaFoldDB" id="A0A0C3QJB0"/>
<dbReference type="Proteomes" id="UP000054248">
    <property type="component" value="Unassembled WGS sequence"/>
</dbReference>
<dbReference type="PANTHER" id="PTHR17453">
    <property type="entry name" value="SIGNAL RECOGNITION PARTICLE 19 KD PROTEIN"/>
    <property type="match status" value="1"/>
</dbReference>
<reference evidence="7" key="2">
    <citation type="submission" date="2015-01" db="EMBL/GenBank/DDBJ databases">
        <title>Evolutionary Origins and Diversification of the Mycorrhizal Mutualists.</title>
        <authorList>
            <consortium name="DOE Joint Genome Institute"/>
            <consortium name="Mycorrhizal Genomics Consortium"/>
            <person name="Kohler A."/>
            <person name="Kuo A."/>
            <person name="Nagy L.G."/>
            <person name="Floudas D."/>
            <person name="Copeland A."/>
            <person name="Barry K.W."/>
            <person name="Cichocki N."/>
            <person name="Veneault-Fourrey C."/>
            <person name="LaButti K."/>
            <person name="Lindquist E.A."/>
            <person name="Lipzen A."/>
            <person name="Lundell T."/>
            <person name="Morin E."/>
            <person name="Murat C."/>
            <person name="Riley R."/>
            <person name="Ohm R."/>
            <person name="Sun H."/>
            <person name="Tunlid A."/>
            <person name="Henrissat B."/>
            <person name="Grigoriev I.V."/>
            <person name="Hibbett D.S."/>
            <person name="Martin F."/>
        </authorList>
    </citation>
    <scope>NUCLEOTIDE SEQUENCE [LARGE SCALE GENOMIC DNA]</scope>
    <source>
        <strain evidence="7">MUT 4182</strain>
    </source>
</reference>
<evidence type="ECO:0000256" key="3">
    <source>
        <dbReference type="ARBA" id="ARBA00023135"/>
    </source>
</evidence>
<dbReference type="EMBL" id="KN823013">
    <property type="protein sequence ID" value="KIO27156.1"/>
    <property type="molecule type" value="Genomic_DNA"/>
</dbReference>
<evidence type="ECO:0000256" key="2">
    <source>
        <dbReference type="ARBA" id="ARBA00022490"/>
    </source>
</evidence>
<dbReference type="Pfam" id="PF01922">
    <property type="entry name" value="SRP19"/>
    <property type="match status" value="1"/>
</dbReference>
<keyword evidence="2" id="KW-0963">Cytoplasm</keyword>
<dbReference type="GO" id="GO:0008312">
    <property type="term" value="F:7S RNA binding"/>
    <property type="evidence" value="ECO:0007669"/>
    <property type="project" value="InterPro"/>
</dbReference>
<evidence type="ECO:0000313" key="7">
    <source>
        <dbReference type="Proteomes" id="UP000054248"/>
    </source>
</evidence>
<dbReference type="InterPro" id="IPR036521">
    <property type="entry name" value="SRP19-like_sf"/>
</dbReference>
<comment type="subcellular location">
    <subcellularLocation>
        <location evidence="1">Cytoplasm</location>
    </subcellularLocation>
</comment>
<evidence type="ECO:0000313" key="6">
    <source>
        <dbReference type="EMBL" id="KIO27156.1"/>
    </source>
</evidence>
<feature type="compositionally biased region" description="Acidic residues" evidence="5">
    <location>
        <begin position="8"/>
        <end position="22"/>
    </location>
</feature>
<keyword evidence="3" id="KW-0733">Signal recognition particle</keyword>
<evidence type="ECO:0000256" key="4">
    <source>
        <dbReference type="ARBA" id="ARBA00023274"/>
    </source>
</evidence>
<evidence type="ECO:0008006" key="8">
    <source>
        <dbReference type="Google" id="ProtNLM"/>
    </source>
</evidence>
<protein>
    <recommendedName>
        <fullName evidence="8">Signal recognition particle SRP19 subunit</fullName>
    </recommendedName>
</protein>
<dbReference type="Gene3D" id="3.30.56.30">
    <property type="entry name" value="Signal recognition particle, SRP19-like subunit"/>
    <property type="match status" value="1"/>
</dbReference>
<dbReference type="STRING" id="1051891.A0A0C3QJB0"/>
<proteinExistence type="predicted"/>
<keyword evidence="4" id="KW-0687">Ribonucleoprotein</keyword>
<organism evidence="6 7">
    <name type="scientific">Tulasnella calospora MUT 4182</name>
    <dbReference type="NCBI Taxonomy" id="1051891"/>
    <lineage>
        <taxon>Eukaryota</taxon>
        <taxon>Fungi</taxon>
        <taxon>Dikarya</taxon>
        <taxon>Basidiomycota</taxon>
        <taxon>Agaricomycotina</taxon>
        <taxon>Agaricomycetes</taxon>
        <taxon>Cantharellales</taxon>
        <taxon>Tulasnellaceae</taxon>
        <taxon>Tulasnella</taxon>
    </lineage>
</organism>
<dbReference type="PANTHER" id="PTHR17453:SF0">
    <property type="entry name" value="SIGNAL RECOGNITION PARTICLE 19 KDA PROTEIN"/>
    <property type="match status" value="1"/>
</dbReference>
<dbReference type="GO" id="GO:0006617">
    <property type="term" value="P:SRP-dependent cotranslational protein targeting to membrane, signal sequence recognition"/>
    <property type="evidence" value="ECO:0007669"/>
    <property type="project" value="TreeGrafter"/>
</dbReference>
<sequence>MSRRIVEVESESEGEVFDDDTDLPLPGTTSKNKQSLPNTGPRGALLEEITIEQEPTGGPDVPSRVRPSKPPQRAPPGGSSATPGTSLMDPSDPMYQAFLRANAEAGGGRRPETVLEGTPEMEKYKKWTCVYPIYIDAKRAYATGQRRVAREKSVWWPRSDDILAAISSLRLSALHEPLKCHPRDWGNPGRVKVQWKQPDGRLTNPAIPSKKKLFELIAAHIQRSKPDLVPDLTKLAITNEAPATVDEQPSKPPPNKTPSKKDGKKAPTPSAQTQKPRTRPLPKAPSPLPPLSERYSPYSPLIPSGSLLEAWKVGTDKPAPGTEGAGTTPTGAAMGGKGKRKIIRIHK</sequence>
<name>A0A0C3QJB0_9AGAM</name>
<feature type="compositionally biased region" description="Basic residues" evidence="5">
    <location>
        <begin position="337"/>
        <end position="347"/>
    </location>
</feature>
<dbReference type="HOGENOM" id="CLU_052871_0_0_1"/>
<dbReference type="OrthoDB" id="2190947at2759"/>
<dbReference type="SUPFAM" id="SSF69695">
    <property type="entry name" value="SRP19"/>
    <property type="match status" value="1"/>
</dbReference>
<dbReference type="InterPro" id="IPR002778">
    <property type="entry name" value="Signal_recog_particle_SRP19"/>
</dbReference>
<feature type="region of interest" description="Disordered" evidence="5">
    <location>
        <begin position="1"/>
        <end position="95"/>
    </location>
</feature>
<feature type="compositionally biased region" description="Low complexity" evidence="5">
    <location>
        <begin position="317"/>
        <end position="332"/>
    </location>
</feature>
<accession>A0A0C3QJB0</accession>
<dbReference type="GO" id="GO:0005786">
    <property type="term" value="C:signal recognition particle, endoplasmic reticulum targeting"/>
    <property type="evidence" value="ECO:0007669"/>
    <property type="project" value="UniProtKB-KW"/>
</dbReference>
<feature type="region of interest" description="Disordered" evidence="5">
    <location>
        <begin position="240"/>
        <end position="299"/>
    </location>
</feature>
<reference evidence="6 7" key="1">
    <citation type="submission" date="2014-04" db="EMBL/GenBank/DDBJ databases">
        <authorList>
            <consortium name="DOE Joint Genome Institute"/>
            <person name="Kuo A."/>
            <person name="Girlanda M."/>
            <person name="Perotto S."/>
            <person name="Kohler A."/>
            <person name="Nagy L.G."/>
            <person name="Floudas D."/>
            <person name="Copeland A."/>
            <person name="Barry K.W."/>
            <person name="Cichocki N."/>
            <person name="Veneault-Fourrey C."/>
            <person name="LaButti K."/>
            <person name="Lindquist E.A."/>
            <person name="Lipzen A."/>
            <person name="Lundell T."/>
            <person name="Morin E."/>
            <person name="Murat C."/>
            <person name="Sun H."/>
            <person name="Tunlid A."/>
            <person name="Henrissat B."/>
            <person name="Grigoriev I.V."/>
            <person name="Hibbett D.S."/>
            <person name="Martin F."/>
            <person name="Nordberg H.P."/>
            <person name="Cantor M.N."/>
            <person name="Hua S.X."/>
        </authorList>
    </citation>
    <scope>NUCLEOTIDE SEQUENCE [LARGE SCALE GENOMIC DNA]</scope>
    <source>
        <strain evidence="6 7">MUT 4182</strain>
    </source>
</reference>